<name>A0A832QY26_9RHOB</name>
<dbReference type="Gene3D" id="3.40.50.10610">
    <property type="entry name" value="ABC-type transport auxiliary lipoprotein component"/>
    <property type="match status" value="1"/>
</dbReference>
<accession>A0A832QY26</accession>
<evidence type="ECO:0008006" key="3">
    <source>
        <dbReference type="Google" id="ProtNLM"/>
    </source>
</evidence>
<dbReference type="AlphaFoldDB" id="A0A832QY26"/>
<proteinExistence type="predicted"/>
<comment type="caution">
    <text evidence="1">The sequence shown here is derived from an EMBL/GenBank/DDBJ whole genome shotgun (WGS) entry which is preliminary data.</text>
</comment>
<dbReference type="EMBL" id="DULP01000157">
    <property type="protein sequence ID" value="HHW34560.1"/>
    <property type="molecule type" value="Genomic_DNA"/>
</dbReference>
<evidence type="ECO:0000313" key="1">
    <source>
        <dbReference type="EMBL" id="HHW34560.1"/>
    </source>
</evidence>
<reference evidence="1 2" key="1">
    <citation type="journal article" date="2020" name="Biotechnol. Biofuels">
        <title>New insights from the biogas microbiome by comprehensive genome-resolved metagenomics of nearly 1600 species originating from multiple anaerobic digesters.</title>
        <authorList>
            <person name="Campanaro S."/>
            <person name="Treu L."/>
            <person name="Rodriguez-R L.M."/>
            <person name="Kovalovszki A."/>
            <person name="Ziels R.M."/>
            <person name="Maus I."/>
            <person name="Zhu X."/>
            <person name="Kougias P.G."/>
            <person name="Basile A."/>
            <person name="Luo G."/>
            <person name="Schluter A."/>
            <person name="Konstantinidis K.T."/>
            <person name="Angelidaki I."/>
        </authorList>
    </citation>
    <scope>NUCLEOTIDE SEQUENCE [LARGE SCALE GENOMIC DNA]</scope>
    <source>
        <strain evidence="1">AS04akNAM_125</strain>
    </source>
</reference>
<evidence type="ECO:0000313" key="2">
    <source>
        <dbReference type="Proteomes" id="UP000580830"/>
    </source>
</evidence>
<protein>
    <recommendedName>
        <fullName evidence="3">Curli production assembly/transport component CsgG</fullName>
    </recommendedName>
</protein>
<gene>
    <name evidence="1" type="ORF">GXX24_10545</name>
</gene>
<dbReference type="Proteomes" id="UP000580830">
    <property type="component" value="Unassembled WGS sequence"/>
</dbReference>
<organism evidence="1 2">
    <name type="scientific">Paracoccus solventivorans</name>
    <dbReference type="NCBI Taxonomy" id="53463"/>
    <lineage>
        <taxon>Bacteria</taxon>
        <taxon>Pseudomonadati</taxon>
        <taxon>Pseudomonadota</taxon>
        <taxon>Alphaproteobacteria</taxon>
        <taxon>Rhodobacterales</taxon>
        <taxon>Paracoccaceae</taxon>
        <taxon>Paracoccus</taxon>
    </lineage>
</organism>
<sequence>MGALTISLSGCVDPLREGPSGTKEARVSTAALPSVVQPYARIDNVLACINKTGVTRGVAFAVGPFADSTGKINAVALGATGNYLPQGGSSAYLTDALRKSGATVVSTYFGAPETRIPVRYSVNGIYNSLDFGTSSRLDMRVSGVGPVLRAGWAQLSLTVQLDDANTRVNQQISMIKRPVRYQMFGGGVGRDVNGRLVTGSFGFENQEQLQFEALNGPIALGVADVLMRQFPEARAACMDQVQDLLTITGRPET</sequence>